<dbReference type="AlphaFoldDB" id="M4V6Q6"/>
<dbReference type="InterPro" id="IPR004364">
    <property type="entry name" value="Aa-tRNA-synt_II"/>
</dbReference>
<dbReference type="PANTHER" id="PTHR42918:SF6">
    <property type="entry name" value="ELONGATION FACTOR P--(R)-BETA-LYSINE LIGASE"/>
    <property type="match status" value="1"/>
</dbReference>
<protein>
    <submittedName>
        <fullName evidence="5">Lysyl-tRNA synthetase</fullName>
    </submittedName>
</protein>
<evidence type="ECO:0000256" key="1">
    <source>
        <dbReference type="ARBA" id="ARBA00022598"/>
    </source>
</evidence>
<evidence type="ECO:0000313" key="5">
    <source>
        <dbReference type="EMBL" id="AGH94888.1"/>
    </source>
</evidence>
<dbReference type="NCBIfam" id="TIGR00462">
    <property type="entry name" value="genX"/>
    <property type="match status" value="1"/>
</dbReference>
<evidence type="ECO:0000256" key="2">
    <source>
        <dbReference type="ARBA" id="ARBA00022741"/>
    </source>
</evidence>
<dbReference type="GO" id="GO:0004824">
    <property type="term" value="F:lysine-tRNA ligase activity"/>
    <property type="evidence" value="ECO:0007669"/>
    <property type="project" value="InterPro"/>
</dbReference>
<keyword evidence="5" id="KW-0030">Aminoacyl-tRNA synthetase</keyword>
<keyword evidence="1" id="KW-0436">Ligase</keyword>
<dbReference type="OrthoDB" id="5288667at2"/>
<dbReference type="InterPro" id="IPR045864">
    <property type="entry name" value="aa-tRNA-synth_II/BPL/LPL"/>
</dbReference>
<dbReference type="InterPro" id="IPR018149">
    <property type="entry name" value="Lys-tRNA-synth_II_C"/>
</dbReference>
<proteinExistence type="predicted"/>
<evidence type="ECO:0000256" key="3">
    <source>
        <dbReference type="ARBA" id="ARBA00022840"/>
    </source>
</evidence>
<dbReference type="Pfam" id="PF00152">
    <property type="entry name" value="tRNA-synt_2"/>
    <property type="match status" value="1"/>
</dbReference>
<dbReference type="PANTHER" id="PTHR42918">
    <property type="entry name" value="LYSYL-TRNA SYNTHETASE"/>
    <property type="match status" value="1"/>
</dbReference>
<dbReference type="Proteomes" id="UP000012040">
    <property type="component" value="Chromosome"/>
</dbReference>
<dbReference type="GO" id="GO:0005829">
    <property type="term" value="C:cytosol"/>
    <property type="evidence" value="ECO:0007669"/>
    <property type="project" value="TreeGrafter"/>
</dbReference>
<dbReference type="PRINTS" id="PR00982">
    <property type="entry name" value="TRNASYNTHLYS"/>
</dbReference>
<dbReference type="RefSeq" id="WP_015469378.1">
    <property type="nucleotide sequence ID" value="NC_020813.1"/>
</dbReference>
<dbReference type="InterPro" id="IPR006195">
    <property type="entry name" value="aa-tRNA-synth_II"/>
</dbReference>
<name>M4V6Q6_9BACT</name>
<dbReference type="EMBL" id="CP003537">
    <property type="protein sequence ID" value="AGH94888.1"/>
    <property type="molecule type" value="Genomic_DNA"/>
</dbReference>
<feature type="domain" description="Aminoacyl-transfer RNA synthetases class-II family profile" evidence="4">
    <location>
        <begin position="100"/>
        <end position="398"/>
    </location>
</feature>
<evidence type="ECO:0000313" key="6">
    <source>
        <dbReference type="Proteomes" id="UP000012040"/>
    </source>
</evidence>
<dbReference type="SUPFAM" id="SSF55681">
    <property type="entry name" value="Class II aaRS and biotin synthetases"/>
    <property type="match status" value="1"/>
</dbReference>
<dbReference type="PROSITE" id="PS50862">
    <property type="entry name" value="AA_TRNA_LIGASE_II"/>
    <property type="match status" value="1"/>
</dbReference>
<keyword evidence="6" id="KW-1185">Reference proteome</keyword>
<accession>M4V6Q6</accession>
<dbReference type="eggNOG" id="COG2269">
    <property type="taxonomic scope" value="Bacteria"/>
</dbReference>
<dbReference type="KEGG" id="bex:A11Q_668"/>
<sequence>MIKTRDEYLQKHWTRYPEMPRGALKWGRVENLRLGTHQLSQWNLKDSPSYLGQDILQDGDLVALFPANQIVLLAPNLSDRTMPRLLWSEHQKWQEFLVQVRQVFREKKFQEVKTPTLVKCPGTEPTLEVFETQQRIGSEVTRYFLPTSPELNLKKLLSEGAEKIFEIAPVFRNGERTERHSPEFTMLEWYRAFAGLHAIKMDVIELVETLCDRLKLERPLEVLTFTIPDLFKQYCDFDFKPDTTDGELKELAHKLGVDVSAATCLDDYFYLIFLEKIENKWPQDRLVFIEKYPPYQAALARIGTDGWAERFEFYWRGFELGNAFHELNDPVVQRQRSLEDLQKKQQNGKSAIELDENFFTALDFGLPPSAGIAVGVERLFMAVTQTRDISFLNRIYGT</sequence>
<dbReference type="GO" id="GO:0000049">
    <property type="term" value="F:tRNA binding"/>
    <property type="evidence" value="ECO:0007669"/>
    <property type="project" value="TreeGrafter"/>
</dbReference>
<dbReference type="STRING" id="1184267.A11Q_668"/>
<dbReference type="PATRIC" id="fig|1184267.3.peg.677"/>
<dbReference type="Gene3D" id="3.30.930.10">
    <property type="entry name" value="Bira Bifunctional Protein, Domain 2"/>
    <property type="match status" value="1"/>
</dbReference>
<dbReference type="GO" id="GO:0005524">
    <property type="term" value="F:ATP binding"/>
    <property type="evidence" value="ECO:0007669"/>
    <property type="project" value="UniProtKB-KW"/>
</dbReference>
<keyword evidence="3" id="KW-0067">ATP-binding</keyword>
<gene>
    <name evidence="5" type="ORF">A11Q_668</name>
</gene>
<dbReference type="GO" id="GO:0006430">
    <property type="term" value="P:lysyl-tRNA aminoacylation"/>
    <property type="evidence" value="ECO:0007669"/>
    <property type="project" value="InterPro"/>
</dbReference>
<dbReference type="HOGENOM" id="CLU_008255_1_0_7"/>
<evidence type="ECO:0000259" key="4">
    <source>
        <dbReference type="PROSITE" id="PS50862"/>
    </source>
</evidence>
<dbReference type="InterPro" id="IPR004525">
    <property type="entry name" value="EpmA"/>
</dbReference>
<keyword evidence="2" id="KW-0547">Nucleotide-binding</keyword>
<organism evidence="5 6">
    <name type="scientific">Pseudobdellovibrio exovorus JSS</name>
    <dbReference type="NCBI Taxonomy" id="1184267"/>
    <lineage>
        <taxon>Bacteria</taxon>
        <taxon>Pseudomonadati</taxon>
        <taxon>Bdellovibrionota</taxon>
        <taxon>Bdellovibrionia</taxon>
        <taxon>Bdellovibrionales</taxon>
        <taxon>Pseudobdellovibrionaceae</taxon>
        <taxon>Pseudobdellovibrio</taxon>
    </lineage>
</organism>
<reference evidence="5 6" key="1">
    <citation type="journal article" date="2013" name="ISME J.">
        <title>By their genes ye shall know them: genomic signatures of predatory bacteria.</title>
        <authorList>
            <person name="Pasternak Z."/>
            <person name="Pietrokovski S."/>
            <person name="Rotem O."/>
            <person name="Gophna U."/>
            <person name="Lurie-Weinberger M.N."/>
            <person name="Jurkevitch E."/>
        </authorList>
    </citation>
    <scope>NUCLEOTIDE SEQUENCE [LARGE SCALE GENOMIC DNA]</scope>
    <source>
        <strain evidence="5 6">JSS</strain>
    </source>
</reference>